<keyword evidence="2" id="KW-1185">Reference proteome</keyword>
<name>A0A5B7FAN5_PORTR</name>
<proteinExistence type="predicted"/>
<organism evidence="1 2">
    <name type="scientific">Portunus trituberculatus</name>
    <name type="common">Swimming crab</name>
    <name type="synonym">Neptunus trituberculatus</name>
    <dbReference type="NCBI Taxonomy" id="210409"/>
    <lineage>
        <taxon>Eukaryota</taxon>
        <taxon>Metazoa</taxon>
        <taxon>Ecdysozoa</taxon>
        <taxon>Arthropoda</taxon>
        <taxon>Crustacea</taxon>
        <taxon>Multicrustacea</taxon>
        <taxon>Malacostraca</taxon>
        <taxon>Eumalacostraca</taxon>
        <taxon>Eucarida</taxon>
        <taxon>Decapoda</taxon>
        <taxon>Pleocyemata</taxon>
        <taxon>Brachyura</taxon>
        <taxon>Eubrachyura</taxon>
        <taxon>Portunoidea</taxon>
        <taxon>Portunidae</taxon>
        <taxon>Portuninae</taxon>
        <taxon>Portunus</taxon>
    </lineage>
</organism>
<evidence type="ECO:0000313" key="1">
    <source>
        <dbReference type="EMBL" id="MPC42565.1"/>
    </source>
</evidence>
<reference evidence="1 2" key="1">
    <citation type="submission" date="2019-05" db="EMBL/GenBank/DDBJ databases">
        <title>Another draft genome of Portunus trituberculatus and its Hox gene families provides insights of decapod evolution.</title>
        <authorList>
            <person name="Jeong J.-H."/>
            <person name="Song I."/>
            <person name="Kim S."/>
            <person name="Choi T."/>
            <person name="Kim D."/>
            <person name="Ryu S."/>
            <person name="Kim W."/>
        </authorList>
    </citation>
    <scope>NUCLEOTIDE SEQUENCE [LARGE SCALE GENOMIC DNA]</scope>
    <source>
        <tissue evidence="1">Muscle</tissue>
    </source>
</reference>
<gene>
    <name evidence="1" type="ORF">E2C01_036188</name>
</gene>
<dbReference type="EMBL" id="VSRR010005485">
    <property type="protein sequence ID" value="MPC42565.1"/>
    <property type="molecule type" value="Genomic_DNA"/>
</dbReference>
<comment type="caution">
    <text evidence="1">The sequence shown here is derived from an EMBL/GenBank/DDBJ whole genome shotgun (WGS) entry which is preliminary data.</text>
</comment>
<protein>
    <submittedName>
        <fullName evidence="1">Uncharacterized protein</fullName>
    </submittedName>
</protein>
<dbReference type="Proteomes" id="UP000324222">
    <property type="component" value="Unassembled WGS sequence"/>
</dbReference>
<sequence length="69" mass="7807">MAWMGQKRRGAFLSEEDVYDTNVSIVCATLETHELSLRDIAAATLHCSTGWRSSLLRARSRQRLLVKPC</sequence>
<dbReference type="AlphaFoldDB" id="A0A5B7FAN5"/>
<accession>A0A5B7FAN5</accession>
<evidence type="ECO:0000313" key="2">
    <source>
        <dbReference type="Proteomes" id="UP000324222"/>
    </source>
</evidence>